<dbReference type="InterPro" id="IPR006764">
    <property type="entry name" value="SAM_dep_MeTrfase_SAV2177_type"/>
</dbReference>
<dbReference type="Pfam" id="PF04672">
    <property type="entry name" value="Methyltransf_19"/>
    <property type="match status" value="1"/>
</dbReference>
<dbReference type="Proteomes" id="UP000294257">
    <property type="component" value="Unassembled WGS sequence"/>
</dbReference>
<name>A0A4Q7KHU4_9PSEU</name>
<dbReference type="GO" id="GO:0008168">
    <property type="term" value="F:methyltransferase activity"/>
    <property type="evidence" value="ECO:0007669"/>
    <property type="project" value="UniProtKB-KW"/>
</dbReference>
<dbReference type="OrthoDB" id="3516042at2"/>
<evidence type="ECO:0000313" key="2">
    <source>
        <dbReference type="Proteomes" id="UP000294257"/>
    </source>
</evidence>
<reference evidence="1 2" key="1">
    <citation type="submission" date="2019-02" db="EMBL/GenBank/DDBJ databases">
        <title>Genomic Encyclopedia of Type Strains, Phase IV (KMG-IV): sequencing the most valuable type-strain genomes for metagenomic binning, comparative biology and taxonomic classification.</title>
        <authorList>
            <person name="Goeker M."/>
        </authorList>
    </citation>
    <scope>NUCLEOTIDE SEQUENCE [LARGE SCALE GENOMIC DNA]</scope>
    <source>
        <strain evidence="1 2">DSM 101727</strain>
    </source>
</reference>
<comment type="caution">
    <text evidence="1">The sequence shown here is derived from an EMBL/GenBank/DDBJ whole genome shotgun (WGS) entry which is preliminary data.</text>
</comment>
<keyword evidence="2" id="KW-1185">Reference proteome</keyword>
<dbReference type="PIRSF" id="PIRSF017393">
    <property type="entry name" value="MTase_SAV2177"/>
    <property type="match status" value="1"/>
</dbReference>
<proteinExistence type="predicted"/>
<gene>
    <name evidence="1" type="ORF">EV193_111222</name>
</gene>
<dbReference type="AlphaFoldDB" id="A0A4Q7KHU4"/>
<dbReference type="SUPFAM" id="SSF53335">
    <property type="entry name" value="S-adenosyl-L-methionine-dependent methyltransferases"/>
    <property type="match status" value="1"/>
</dbReference>
<keyword evidence="1" id="KW-0489">Methyltransferase</keyword>
<dbReference type="InterPro" id="IPR029063">
    <property type="entry name" value="SAM-dependent_MTases_sf"/>
</dbReference>
<sequence>MNDRPSWVPSDVDVQVPSAARVYDYLLGGAHNFAIDRAVGEKVLQVMRNGTQIAGSNRAFMRRAVLHMLELGITQFLDLGSGIPTVGNVHEVAQGANPDAKVAYVDYDEVAVAHSELLLDDNENAVVVNADLTQPNVVLSDPTVHALLDFDKPIGLLMVAVFHFVPDEKQPLEILAAYRDALPAGSMLALSHLTADHAPEGMAGVVEAMKNSRDPMYFRPYDEVVSMFTGFELLEPGVVSAPAWHPERADETEGPRDVYVGVGRKE</sequence>
<keyword evidence="1" id="KW-0808">Transferase</keyword>
<dbReference type="RefSeq" id="WP_130347780.1">
    <property type="nucleotide sequence ID" value="NZ_SGWQ01000011.1"/>
</dbReference>
<organism evidence="1 2">
    <name type="scientific">Herbihabitans rhizosphaerae</name>
    <dbReference type="NCBI Taxonomy" id="1872711"/>
    <lineage>
        <taxon>Bacteria</taxon>
        <taxon>Bacillati</taxon>
        <taxon>Actinomycetota</taxon>
        <taxon>Actinomycetes</taxon>
        <taxon>Pseudonocardiales</taxon>
        <taxon>Pseudonocardiaceae</taxon>
        <taxon>Herbihabitans</taxon>
    </lineage>
</organism>
<protein>
    <submittedName>
        <fullName evidence="1">S-adenosyl methyltransferase</fullName>
    </submittedName>
</protein>
<accession>A0A4Q7KHU4</accession>
<dbReference type="Gene3D" id="3.40.50.150">
    <property type="entry name" value="Vaccinia Virus protein VP39"/>
    <property type="match status" value="1"/>
</dbReference>
<dbReference type="GO" id="GO:0032259">
    <property type="term" value="P:methylation"/>
    <property type="evidence" value="ECO:0007669"/>
    <property type="project" value="UniProtKB-KW"/>
</dbReference>
<dbReference type="EMBL" id="SGWQ01000011">
    <property type="protein sequence ID" value="RZS32837.1"/>
    <property type="molecule type" value="Genomic_DNA"/>
</dbReference>
<evidence type="ECO:0000313" key="1">
    <source>
        <dbReference type="EMBL" id="RZS32837.1"/>
    </source>
</evidence>